<sequence>MVLIFPTEVSVSICIHVLALGLCFLSKHG</sequence>
<dbReference type="AlphaFoldDB" id="A0A2P2PMM8"/>
<evidence type="ECO:0000256" key="1">
    <source>
        <dbReference type="SAM" id="Phobius"/>
    </source>
</evidence>
<reference evidence="2" key="1">
    <citation type="submission" date="2018-02" db="EMBL/GenBank/DDBJ databases">
        <title>Rhizophora mucronata_Transcriptome.</title>
        <authorList>
            <person name="Meera S.P."/>
            <person name="Sreeshan A."/>
            <person name="Augustine A."/>
        </authorList>
    </citation>
    <scope>NUCLEOTIDE SEQUENCE</scope>
    <source>
        <tissue evidence="2">Leaf</tissue>
    </source>
</reference>
<keyword evidence="1" id="KW-1133">Transmembrane helix</keyword>
<protein>
    <submittedName>
        <fullName evidence="2">Uncharacterized protein</fullName>
    </submittedName>
</protein>
<keyword evidence="1" id="KW-0812">Transmembrane</keyword>
<proteinExistence type="predicted"/>
<name>A0A2P2PMM8_RHIMU</name>
<keyword evidence="1" id="KW-0472">Membrane</keyword>
<organism evidence="2">
    <name type="scientific">Rhizophora mucronata</name>
    <name type="common">Asiatic mangrove</name>
    <dbReference type="NCBI Taxonomy" id="61149"/>
    <lineage>
        <taxon>Eukaryota</taxon>
        <taxon>Viridiplantae</taxon>
        <taxon>Streptophyta</taxon>
        <taxon>Embryophyta</taxon>
        <taxon>Tracheophyta</taxon>
        <taxon>Spermatophyta</taxon>
        <taxon>Magnoliopsida</taxon>
        <taxon>eudicotyledons</taxon>
        <taxon>Gunneridae</taxon>
        <taxon>Pentapetalae</taxon>
        <taxon>rosids</taxon>
        <taxon>fabids</taxon>
        <taxon>Malpighiales</taxon>
        <taxon>Rhizophoraceae</taxon>
        <taxon>Rhizophora</taxon>
    </lineage>
</organism>
<accession>A0A2P2PMM8</accession>
<dbReference type="EMBL" id="GGEC01075543">
    <property type="protein sequence ID" value="MBX56027.1"/>
    <property type="molecule type" value="Transcribed_RNA"/>
</dbReference>
<evidence type="ECO:0000313" key="2">
    <source>
        <dbReference type="EMBL" id="MBX56027.1"/>
    </source>
</evidence>
<feature type="transmembrane region" description="Helical" evidence="1">
    <location>
        <begin position="6"/>
        <end position="25"/>
    </location>
</feature>